<organism evidence="5">
    <name type="scientific">uncultured Sphingomonas sp</name>
    <dbReference type="NCBI Taxonomy" id="158754"/>
    <lineage>
        <taxon>Bacteria</taxon>
        <taxon>Pseudomonadati</taxon>
        <taxon>Pseudomonadota</taxon>
        <taxon>Alphaproteobacteria</taxon>
        <taxon>Sphingomonadales</taxon>
        <taxon>Sphingomonadaceae</taxon>
        <taxon>Sphingomonas</taxon>
        <taxon>environmental samples</taxon>
    </lineage>
</organism>
<feature type="domain" description="Methyltransferase type 11" evidence="4">
    <location>
        <begin position="46"/>
        <end position="133"/>
    </location>
</feature>
<evidence type="ECO:0000256" key="1">
    <source>
        <dbReference type="ARBA" id="ARBA00008361"/>
    </source>
</evidence>
<dbReference type="InterPro" id="IPR029063">
    <property type="entry name" value="SAM-dependent_MTases_sf"/>
</dbReference>
<dbReference type="AlphaFoldDB" id="A0A6J4SNM7"/>
<protein>
    <recommendedName>
        <fullName evidence="4">Methyltransferase type 11 domain-containing protein</fullName>
    </recommendedName>
</protein>
<dbReference type="PANTHER" id="PTHR44942:SF4">
    <property type="entry name" value="METHYLTRANSFERASE TYPE 11 DOMAIN-CONTAINING PROTEIN"/>
    <property type="match status" value="1"/>
</dbReference>
<dbReference type="GO" id="GO:0032259">
    <property type="term" value="P:methylation"/>
    <property type="evidence" value="ECO:0007669"/>
    <property type="project" value="UniProtKB-KW"/>
</dbReference>
<dbReference type="Gene3D" id="3.40.50.150">
    <property type="entry name" value="Vaccinia Virus protein VP39"/>
    <property type="match status" value="1"/>
</dbReference>
<reference evidence="5" key="1">
    <citation type="submission" date="2020-02" db="EMBL/GenBank/DDBJ databases">
        <authorList>
            <person name="Meier V. D."/>
        </authorList>
    </citation>
    <scope>NUCLEOTIDE SEQUENCE</scope>
    <source>
        <strain evidence="5">AVDCRST_MAG44</strain>
    </source>
</reference>
<evidence type="ECO:0000256" key="2">
    <source>
        <dbReference type="ARBA" id="ARBA00022603"/>
    </source>
</evidence>
<dbReference type="EMBL" id="CADCVY010000041">
    <property type="protein sequence ID" value="CAA9497724.1"/>
    <property type="molecule type" value="Genomic_DNA"/>
</dbReference>
<gene>
    <name evidence="5" type="ORF">AVDCRST_MAG44-566</name>
</gene>
<evidence type="ECO:0000259" key="4">
    <source>
        <dbReference type="Pfam" id="PF08241"/>
    </source>
</evidence>
<proteinExistence type="inferred from homology"/>
<keyword evidence="3" id="KW-0808">Transferase</keyword>
<accession>A0A6J4SNM7</accession>
<evidence type="ECO:0000256" key="3">
    <source>
        <dbReference type="ARBA" id="ARBA00022679"/>
    </source>
</evidence>
<name>A0A6J4SNM7_9SPHN</name>
<sequence length="247" mass="26984">MRGRLSPVLDFFSGHAELYAQARPSYPPSLIAELADLAPASELAWDSGTGNGQAATLLADHFARVHATDASSKQIAAATPHDRVSFAVEAAERCSLADGSCDLVLAAQALHWYDLRLFYAEACRVLRPGGLLAAIGYSWFYVDPQVDAIVAEMLLKPLEPMWAAGNWLLIDGYRSIPFPGEEVRIGPAAIHLIWTREQLENYVLSWSAVQRYGPALVAAAFTELASVWPDRQSRHVTMPIVARAARV</sequence>
<dbReference type="PANTHER" id="PTHR44942">
    <property type="entry name" value="METHYLTRANSF_11 DOMAIN-CONTAINING PROTEIN"/>
    <property type="match status" value="1"/>
</dbReference>
<comment type="similarity">
    <text evidence="1">Belongs to the methyltransferase superfamily.</text>
</comment>
<dbReference type="InterPro" id="IPR013216">
    <property type="entry name" value="Methyltransf_11"/>
</dbReference>
<evidence type="ECO:0000313" key="5">
    <source>
        <dbReference type="EMBL" id="CAA9497724.1"/>
    </source>
</evidence>
<keyword evidence="2" id="KW-0489">Methyltransferase</keyword>
<dbReference type="GO" id="GO:0008757">
    <property type="term" value="F:S-adenosylmethionine-dependent methyltransferase activity"/>
    <property type="evidence" value="ECO:0007669"/>
    <property type="project" value="InterPro"/>
</dbReference>
<dbReference type="SUPFAM" id="SSF53335">
    <property type="entry name" value="S-adenosyl-L-methionine-dependent methyltransferases"/>
    <property type="match status" value="1"/>
</dbReference>
<dbReference type="Pfam" id="PF08241">
    <property type="entry name" value="Methyltransf_11"/>
    <property type="match status" value="1"/>
</dbReference>
<dbReference type="CDD" id="cd02440">
    <property type="entry name" value="AdoMet_MTases"/>
    <property type="match status" value="1"/>
</dbReference>
<dbReference type="InterPro" id="IPR051052">
    <property type="entry name" value="Diverse_substrate_MTase"/>
</dbReference>